<dbReference type="SUPFAM" id="SSF48403">
    <property type="entry name" value="Ankyrin repeat"/>
    <property type="match status" value="1"/>
</dbReference>
<evidence type="ECO:0000313" key="3">
    <source>
        <dbReference type="Proteomes" id="UP001596013"/>
    </source>
</evidence>
<dbReference type="Gene3D" id="1.25.40.20">
    <property type="entry name" value="Ankyrin repeat-containing domain"/>
    <property type="match status" value="1"/>
</dbReference>
<proteinExistence type="predicted"/>
<evidence type="ECO:0000313" key="2">
    <source>
        <dbReference type="EMBL" id="MFC5436525.1"/>
    </source>
</evidence>
<protein>
    <recommendedName>
        <fullName evidence="4">Ankyrin repeat domain-containing protein</fullName>
    </recommendedName>
</protein>
<reference evidence="3" key="1">
    <citation type="journal article" date="2019" name="Int. J. Syst. Evol. Microbiol.">
        <title>The Global Catalogue of Microorganisms (GCM) 10K type strain sequencing project: providing services to taxonomists for standard genome sequencing and annotation.</title>
        <authorList>
            <consortium name="The Broad Institute Genomics Platform"/>
            <consortium name="The Broad Institute Genome Sequencing Center for Infectious Disease"/>
            <person name="Wu L."/>
            <person name="Ma J."/>
        </authorList>
    </citation>
    <scope>NUCLEOTIDE SEQUENCE [LARGE SCALE GENOMIC DNA]</scope>
    <source>
        <strain evidence="3">JCM 17130</strain>
    </source>
</reference>
<feature type="repeat" description="ANK" evidence="1">
    <location>
        <begin position="136"/>
        <end position="168"/>
    </location>
</feature>
<gene>
    <name evidence="2" type="ORF">ACFPME_08150</name>
</gene>
<accession>A0ABW0JKN1</accession>
<organism evidence="2 3">
    <name type="scientific">Rhodanobacter umsongensis</name>
    <dbReference type="NCBI Taxonomy" id="633153"/>
    <lineage>
        <taxon>Bacteria</taxon>
        <taxon>Pseudomonadati</taxon>
        <taxon>Pseudomonadota</taxon>
        <taxon>Gammaproteobacteria</taxon>
        <taxon>Lysobacterales</taxon>
        <taxon>Rhodanobacteraceae</taxon>
        <taxon>Rhodanobacter</taxon>
    </lineage>
</organism>
<name>A0ABW0JKN1_9GAMM</name>
<sequence length="210" mass="22346">MVVAIDGKLPQVRQQLVALKPGDLAFWRQTAMLTAVWAGQAAVVDGLLNDGAAVDGMGWLPPLKHDFYQQTVGTMEQDPRFGGPAAVNQLEAAGLVSNQRTQLGPALPIATECGDVAMLDVLLRHHADVQARQAPNTADALDMATVEGNAAIVRRLLDHGANACTHDRLGRERMLKASRKFIPLAEVGRRAGLPADLAARLICPAVASTH</sequence>
<keyword evidence="1" id="KW-0040">ANK repeat</keyword>
<evidence type="ECO:0000256" key="1">
    <source>
        <dbReference type="PROSITE-ProRule" id="PRU00023"/>
    </source>
</evidence>
<evidence type="ECO:0008006" key="4">
    <source>
        <dbReference type="Google" id="ProtNLM"/>
    </source>
</evidence>
<dbReference type="EMBL" id="JBHSMK010000004">
    <property type="protein sequence ID" value="MFC5436525.1"/>
    <property type="molecule type" value="Genomic_DNA"/>
</dbReference>
<keyword evidence="3" id="KW-1185">Reference proteome</keyword>
<dbReference type="InterPro" id="IPR036770">
    <property type="entry name" value="Ankyrin_rpt-contain_sf"/>
</dbReference>
<dbReference type="PROSITE" id="PS50088">
    <property type="entry name" value="ANK_REPEAT"/>
    <property type="match status" value="1"/>
</dbReference>
<dbReference type="InterPro" id="IPR002110">
    <property type="entry name" value="Ankyrin_rpt"/>
</dbReference>
<dbReference type="Proteomes" id="UP001596013">
    <property type="component" value="Unassembled WGS sequence"/>
</dbReference>
<dbReference type="RefSeq" id="WP_377303994.1">
    <property type="nucleotide sequence ID" value="NZ_JBHSMK010000004.1"/>
</dbReference>
<comment type="caution">
    <text evidence="2">The sequence shown here is derived from an EMBL/GenBank/DDBJ whole genome shotgun (WGS) entry which is preliminary data.</text>
</comment>